<dbReference type="EC" id="3.2.1.28" evidence="2"/>
<keyword evidence="6" id="KW-1185">Reference proteome</keyword>
<evidence type="ECO:0000313" key="5">
    <source>
        <dbReference type="EMBL" id="CAI6357136.1"/>
    </source>
</evidence>
<reference evidence="5 6" key="1">
    <citation type="submission" date="2023-01" db="EMBL/GenBank/DDBJ databases">
        <authorList>
            <person name="Whitehead M."/>
        </authorList>
    </citation>
    <scope>NUCLEOTIDE SEQUENCE [LARGE SCALE GENOMIC DNA]</scope>
</reference>
<evidence type="ECO:0000256" key="2">
    <source>
        <dbReference type="ARBA" id="ARBA00012757"/>
    </source>
</evidence>
<dbReference type="SUPFAM" id="SSF48208">
    <property type="entry name" value="Six-hairpin glycosidases"/>
    <property type="match status" value="1"/>
</dbReference>
<comment type="similarity">
    <text evidence="1">Belongs to the glycosyl hydrolase 37 family.</text>
</comment>
<evidence type="ECO:0000313" key="6">
    <source>
        <dbReference type="Proteomes" id="UP001160148"/>
    </source>
</evidence>
<evidence type="ECO:0000256" key="3">
    <source>
        <dbReference type="ARBA" id="ARBA00019905"/>
    </source>
</evidence>
<name>A0AAV0WMP4_9HEMI</name>
<dbReference type="Gene3D" id="1.50.10.10">
    <property type="match status" value="1"/>
</dbReference>
<dbReference type="Pfam" id="PF01204">
    <property type="entry name" value="Trehalase"/>
    <property type="match status" value="1"/>
</dbReference>
<dbReference type="GO" id="GO:0004555">
    <property type="term" value="F:alpha,alpha-trehalase activity"/>
    <property type="evidence" value="ECO:0007669"/>
    <property type="project" value="UniProtKB-EC"/>
</dbReference>
<dbReference type="AlphaFoldDB" id="A0AAV0WMP4"/>
<dbReference type="InterPro" id="IPR012341">
    <property type="entry name" value="6hp_glycosidase-like_sf"/>
</dbReference>
<sequence length="74" mass="8507">MNETEILKKDGGIPTTLRTTKEQWDQSNSWPLLQYIAVMLLENTGHKDAKILVSEIASKICFDRTEFIKPVKKD</sequence>
<accession>A0AAV0WMP4</accession>
<proteinExistence type="inferred from homology"/>
<organism evidence="5 6">
    <name type="scientific">Macrosiphum euphorbiae</name>
    <name type="common">potato aphid</name>
    <dbReference type="NCBI Taxonomy" id="13131"/>
    <lineage>
        <taxon>Eukaryota</taxon>
        <taxon>Metazoa</taxon>
        <taxon>Ecdysozoa</taxon>
        <taxon>Arthropoda</taxon>
        <taxon>Hexapoda</taxon>
        <taxon>Insecta</taxon>
        <taxon>Pterygota</taxon>
        <taxon>Neoptera</taxon>
        <taxon>Paraneoptera</taxon>
        <taxon>Hemiptera</taxon>
        <taxon>Sternorrhyncha</taxon>
        <taxon>Aphidomorpha</taxon>
        <taxon>Aphidoidea</taxon>
        <taxon>Aphididae</taxon>
        <taxon>Macrosiphini</taxon>
        <taxon>Macrosiphum</taxon>
    </lineage>
</organism>
<dbReference type="InterPro" id="IPR008928">
    <property type="entry name" value="6-hairpin_glycosidase_sf"/>
</dbReference>
<dbReference type="Proteomes" id="UP001160148">
    <property type="component" value="Unassembled WGS sequence"/>
</dbReference>
<gene>
    <name evidence="5" type="ORF">MEUPH1_LOCUS12794</name>
</gene>
<dbReference type="EMBL" id="CARXXK010000002">
    <property type="protein sequence ID" value="CAI6357136.1"/>
    <property type="molecule type" value="Genomic_DNA"/>
</dbReference>
<evidence type="ECO:0000256" key="4">
    <source>
        <dbReference type="ARBA" id="ARBA00030473"/>
    </source>
</evidence>
<dbReference type="GO" id="GO:0005991">
    <property type="term" value="P:trehalose metabolic process"/>
    <property type="evidence" value="ECO:0007669"/>
    <property type="project" value="InterPro"/>
</dbReference>
<protein>
    <recommendedName>
        <fullName evidence="3">Trehalase</fullName>
        <ecNumber evidence="2">3.2.1.28</ecNumber>
    </recommendedName>
    <alternativeName>
        <fullName evidence="4">Alpha,alpha-trehalase</fullName>
    </alternativeName>
</protein>
<evidence type="ECO:0000256" key="1">
    <source>
        <dbReference type="ARBA" id="ARBA00005615"/>
    </source>
</evidence>
<dbReference type="InterPro" id="IPR001661">
    <property type="entry name" value="Glyco_hydro_37"/>
</dbReference>
<comment type="caution">
    <text evidence="5">The sequence shown here is derived from an EMBL/GenBank/DDBJ whole genome shotgun (WGS) entry which is preliminary data.</text>
</comment>